<protein>
    <recommendedName>
        <fullName evidence="3">DUF4283 domain-containing protein</fullName>
    </recommendedName>
</protein>
<organism evidence="1 2">
    <name type="scientific">Stylosanthes scabra</name>
    <dbReference type="NCBI Taxonomy" id="79078"/>
    <lineage>
        <taxon>Eukaryota</taxon>
        <taxon>Viridiplantae</taxon>
        <taxon>Streptophyta</taxon>
        <taxon>Embryophyta</taxon>
        <taxon>Tracheophyta</taxon>
        <taxon>Spermatophyta</taxon>
        <taxon>Magnoliopsida</taxon>
        <taxon>eudicotyledons</taxon>
        <taxon>Gunneridae</taxon>
        <taxon>Pentapetalae</taxon>
        <taxon>rosids</taxon>
        <taxon>fabids</taxon>
        <taxon>Fabales</taxon>
        <taxon>Fabaceae</taxon>
        <taxon>Papilionoideae</taxon>
        <taxon>50 kb inversion clade</taxon>
        <taxon>dalbergioids sensu lato</taxon>
        <taxon>Dalbergieae</taxon>
        <taxon>Pterocarpus clade</taxon>
        <taxon>Stylosanthes</taxon>
    </lineage>
</organism>
<dbReference type="Proteomes" id="UP001341840">
    <property type="component" value="Unassembled WGS sequence"/>
</dbReference>
<evidence type="ECO:0008006" key="3">
    <source>
        <dbReference type="Google" id="ProtNLM"/>
    </source>
</evidence>
<reference evidence="1 2" key="1">
    <citation type="journal article" date="2023" name="Plants (Basel)">
        <title>Bridging the Gap: Combining Genomics and Transcriptomics Approaches to Understand Stylosanthes scabra, an Orphan Legume from the Brazilian Caatinga.</title>
        <authorList>
            <person name="Ferreira-Neto J.R.C."/>
            <person name="da Silva M.D."/>
            <person name="Binneck E."/>
            <person name="de Melo N.F."/>
            <person name="da Silva R.H."/>
            <person name="de Melo A.L.T.M."/>
            <person name="Pandolfi V."/>
            <person name="Bustamante F.O."/>
            <person name="Brasileiro-Vidal A.C."/>
            <person name="Benko-Iseppon A.M."/>
        </authorList>
    </citation>
    <scope>NUCLEOTIDE SEQUENCE [LARGE SCALE GENOMIC DNA]</scope>
    <source>
        <tissue evidence="1">Leaves</tissue>
    </source>
</reference>
<dbReference type="EMBL" id="JASCZI010090675">
    <property type="protein sequence ID" value="MED6144723.1"/>
    <property type="molecule type" value="Genomic_DNA"/>
</dbReference>
<name>A0ABU6T9V1_9FABA</name>
<accession>A0ABU6T9V1</accession>
<keyword evidence="2" id="KW-1185">Reference proteome</keyword>
<evidence type="ECO:0000313" key="2">
    <source>
        <dbReference type="Proteomes" id="UP001341840"/>
    </source>
</evidence>
<sequence>MERHSLRDVVAGVNENNHDHNDNGWQVLKNRRRRDHVEEGERIWDAKQGVVTVFEDNLPKHITKRFLYREFRRYDAKGGAVRAREGLHGSFVAGKPIFVKESIFERTSRKNEAEGGVDTRFGLKKKWILTTQPKLHHELNYGNEDRIEKVEKQEDRKIVTVNASKKQKDLLDRSVIAESFEPIKFRYVVEAMKKFNEEYGKIECRDLGPRKCILTFLTSERRDKALSKAILDQFFNKVRPYWGFKWSRNRRVWVELMGLPLHVWSEETFMLIAKGVDAKLVMQNELTKEGASFSVARILWIVISGNRFKNG</sequence>
<comment type="caution">
    <text evidence="1">The sequence shown here is derived from an EMBL/GenBank/DDBJ whole genome shotgun (WGS) entry which is preliminary data.</text>
</comment>
<evidence type="ECO:0000313" key="1">
    <source>
        <dbReference type="EMBL" id="MED6144723.1"/>
    </source>
</evidence>
<proteinExistence type="predicted"/>
<gene>
    <name evidence="1" type="ORF">PIB30_018196</name>
</gene>